<evidence type="ECO:0000313" key="3">
    <source>
        <dbReference type="EMBL" id="AKL97317.1"/>
    </source>
</evidence>
<reference evidence="3 4" key="1">
    <citation type="submission" date="2014-10" db="EMBL/GenBank/DDBJ databases">
        <title>Genome sequence of Clostridium aceticum DSM 1496.</title>
        <authorList>
            <person name="Poehlein A."/>
            <person name="Schiel-Bengelsdorf B."/>
            <person name="Gottschalk G."/>
            <person name="Duerre P."/>
            <person name="Daniel R."/>
        </authorList>
    </citation>
    <scope>NUCLEOTIDE SEQUENCE [LARGE SCALE GENOMIC DNA]</scope>
    <source>
        <strain evidence="3 4">DSM 1496</strain>
    </source>
</reference>
<organism evidence="3 4">
    <name type="scientific">Clostridium aceticum</name>
    <dbReference type="NCBI Taxonomy" id="84022"/>
    <lineage>
        <taxon>Bacteria</taxon>
        <taxon>Bacillati</taxon>
        <taxon>Bacillota</taxon>
        <taxon>Clostridia</taxon>
        <taxon>Eubacteriales</taxon>
        <taxon>Clostridiaceae</taxon>
        <taxon>Clostridium</taxon>
    </lineage>
</organism>
<sequence length="234" mass="26590">MKKTIGLLLVLLIIMGGMMGCSTDTTNSDDKQPQEEQQDISKDDEDKDKDVDEVEDQDSTAELNFLEEKEGTILIEGMEEDITLYLLDGRANGFITYIPENFIVETVSSGEGDAYNIFSNFSGVKREDVYIKFFFFSETLKEKPVLVGEKGMFTASQLDMQKVTNGEKNHNWSIEEYISRDGETLAALGNHEGQYFLVTISYPVEFGDGVVPRIRKILDEFYWLDTQTHLVKNN</sequence>
<dbReference type="RefSeq" id="WP_044825637.1">
    <property type="nucleotide sequence ID" value="NZ_CP009687.1"/>
</dbReference>
<accession>A0A0D8I8J3</accession>
<feature type="compositionally biased region" description="Acidic residues" evidence="1">
    <location>
        <begin position="36"/>
        <end position="59"/>
    </location>
</feature>
<dbReference type="OrthoDB" id="463882at2"/>
<feature type="chain" id="PRO_5043579288" evidence="2">
    <location>
        <begin position="20"/>
        <end position="234"/>
    </location>
</feature>
<gene>
    <name evidence="3" type="ORF">CACET_c38890</name>
</gene>
<dbReference type="PATRIC" id="fig|84022.5.peg.1141"/>
<evidence type="ECO:0000256" key="2">
    <source>
        <dbReference type="SAM" id="SignalP"/>
    </source>
</evidence>
<feature type="signal peptide" evidence="2">
    <location>
        <begin position="1"/>
        <end position="19"/>
    </location>
</feature>
<keyword evidence="2" id="KW-0732">Signal</keyword>
<dbReference type="AlphaFoldDB" id="A0A0D8I8J3"/>
<evidence type="ECO:0000313" key="4">
    <source>
        <dbReference type="Proteomes" id="UP000035704"/>
    </source>
</evidence>
<dbReference type="KEGG" id="cace:CACET_c38890"/>
<name>A0A0D8I8J3_9CLOT</name>
<protein>
    <submittedName>
        <fullName evidence="3">Uncharacterized protein</fullName>
    </submittedName>
</protein>
<evidence type="ECO:0000256" key="1">
    <source>
        <dbReference type="SAM" id="MobiDB-lite"/>
    </source>
</evidence>
<feature type="region of interest" description="Disordered" evidence="1">
    <location>
        <begin position="23"/>
        <end position="59"/>
    </location>
</feature>
<dbReference type="Proteomes" id="UP000035704">
    <property type="component" value="Chromosome"/>
</dbReference>
<dbReference type="PROSITE" id="PS51257">
    <property type="entry name" value="PROKAR_LIPOPROTEIN"/>
    <property type="match status" value="1"/>
</dbReference>
<keyword evidence="4" id="KW-1185">Reference proteome</keyword>
<dbReference type="EMBL" id="CP009687">
    <property type="protein sequence ID" value="AKL97317.1"/>
    <property type="molecule type" value="Genomic_DNA"/>
</dbReference>
<proteinExistence type="predicted"/>